<feature type="domain" description="GCK" evidence="2">
    <location>
        <begin position="846"/>
        <end position="914"/>
    </location>
</feature>
<dbReference type="Pfam" id="PF07802">
    <property type="entry name" value="GCK"/>
    <property type="match status" value="1"/>
</dbReference>
<dbReference type="RefSeq" id="XP_024580266.1">
    <property type="nucleotide sequence ID" value="XM_024729939.1"/>
</dbReference>
<keyword evidence="1" id="KW-0732">Signal</keyword>
<feature type="signal peptide" evidence="1">
    <location>
        <begin position="1"/>
        <end position="25"/>
    </location>
</feature>
<dbReference type="AlphaFoldDB" id="A0A0P1AQR5"/>
<name>A0A0P1AQR5_PLAHL</name>
<accession>A0A0P1AQR5</accession>
<dbReference type="EMBL" id="CCYD01000810">
    <property type="protein sequence ID" value="CEG43897.1"/>
    <property type="molecule type" value="Genomic_DNA"/>
</dbReference>
<evidence type="ECO:0000313" key="3">
    <source>
        <dbReference type="EMBL" id="CEG43897.1"/>
    </source>
</evidence>
<evidence type="ECO:0000259" key="2">
    <source>
        <dbReference type="SMART" id="SM01227"/>
    </source>
</evidence>
<dbReference type="InterPro" id="IPR012891">
    <property type="entry name" value="GCK_dom"/>
</dbReference>
<protein>
    <submittedName>
        <fullName evidence="3">GCK</fullName>
    </submittedName>
</protein>
<dbReference type="GeneID" id="36409238"/>
<dbReference type="SMART" id="SM01227">
    <property type="entry name" value="GCK"/>
    <property type="match status" value="1"/>
</dbReference>
<proteinExistence type="predicted"/>
<sequence length="915" mass="104946">MIVIPSHCCILPLVWGLTLLTTAEATTVRDTVSNAVAVVPNQQMKTHTPSRPDGDRELVEERVFPTSTMTELVEHELQPFADTFVSKKVIDQLHMMKYASNEMEHYDFVDDKAPKDQKAAIATLCDSLKDYKLTQPILPKIFATGKTEKNIFHDFAIAVERKWWLSISTSEMYEALGMPSGIDEHENFVKQLGPLIWDKVDFFEEEDFVELMLTKMRERSKDEIMWAHLIYKMQSEGNFFKPYNALFNNLLRTYDTTTGAYTPIDAVNLLTNPGLRSVYGSALIADESVCIKLRGNLLELSQDELMWAKLMYMLRDDDRAITFYPYVFDKLLVPYKLEGRQLLPSQAITYLTSQDFVLEYESLIATANDVDALLLKKLIEISEDTFMWAKVLYMLRNDESLNVIPGILNNLMDRWTNFGAHTEQISLQESYEVLASTNLLSFSLFKRLINDNSDVSVLKVLRMRSTDEFTWAGALYYYTKESELYSYIFSGVLDALLHSWVAKPYNSVAATESNRILISAYELMLNWVPGIMSHQPTFSDLDNILITLRSHSKDDLMWACFMYKLKHNIEFSSVASKVFDMLLSTGKITKKMPAQHPTASRCIAILTDPSLPSTTKVETLKESSFDELMSAKLLHMLRTMYNEQADSLHNKLLQSLLENWTIIWTRKKNLKKYRSDSLEKTSLGKMIAFAKFSSDNPSEFLLKELQKQKINEATFAVQIRELSKSNDDIEGLLCALFQSWIGKPFDGGVKSEEFARLKTAFDLLNDHSHWQEWQKLDDKDFSLVLRNLSEISNDELMWYRFLRKLQYDTSFSVSLAELTQPEALQETVCLLSHFDVATSKCLAPKAECGFCKFMKAGPCGKGFSTWETCLDDCKKSGDDFIEKCGPQTLALRDCVEANPEYYHVWNDSPEQSDIE</sequence>
<dbReference type="STRING" id="4781.A0A0P1AQR5"/>
<dbReference type="Proteomes" id="UP000054928">
    <property type="component" value="Unassembled WGS sequence"/>
</dbReference>
<keyword evidence="4" id="KW-1185">Reference proteome</keyword>
<evidence type="ECO:0000313" key="4">
    <source>
        <dbReference type="Proteomes" id="UP000054928"/>
    </source>
</evidence>
<dbReference type="PANTHER" id="PTHR34357:SF2">
    <property type="entry name" value="F26F24.3-RELATED"/>
    <property type="match status" value="1"/>
</dbReference>
<reference evidence="4" key="1">
    <citation type="submission" date="2014-09" db="EMBL/GenBank/DDBJ databases">
        <authorList>
            <person name="Sharma Rahul"/>
            <person name="Thines Marco"/>
        </authorList>
    </citation>
    <scope>NUCLEOTIDE SEQUENCE [LARGE SCALE GENOMIC DNA]</scope>
</reference>
<dbReference type="Gene3D" id="1.10.287.2900">
    <property type="match status" value="1"/>
</dbReference>
<organism evidence="3 4">
    <name type="scientific">Plasmopara halstedii</name>
    <name type="common">Downy mildew of sunflower</name>
    <dbReference type="NCBI Taxonomy" id="4781"/>
    <lineage>
        <taxon>Eukaryota</taxon>
        <taxon>Sar</taxon>
        <taxon>Stramenopiles</taxon>
        <taxon>Oomycota</taxon>
        <taxon>Peronosporomycetes</taxon>
        <taxon>Peronosporales</taxon>
        <taxon>Peronosporaceae</taxon>
        <taxon>Plasmopara</taxon>
    </lineage>
</organism>
<dbReference type="PANTHER" id="PTHR34357">
    <property type="entry name" value="F7A19.14 PROTEIN-RELATED"/>
    <property type="match status" value="1"/>
</dbReference>
<feature type="chain" id="PRO_5006058845" evidence="1">
    <location>
        <begin position="26"/>
        <end position="915"/>
    </location>
</feature>
<evidence type="ECO:0000256" key="1">
    <source>
        <dbReference type="SAM" id="SignalP"/>
    </source>
</evidence>
<dbReference type="OrthoDB" id="2148418at2759"/>